<dbReference type="InterPro" id="IPR003211">
    <property type="entry name" value="AmiSUreI_transpt"/>
</dbReference>
<evidence type="ECO:0000256" key="7">
    <source>
        <dbReference type="ARBA" id="ARBA00023136"/>
    </source>
</evidence>
<comment type="similarity">
    <text evidence="2">Belongs to the AmiS/UreI family.</text>
</comment>
<evidence type="ECO:0000256" key="3">
    <source>
        <dbReference type="ARBA" id="ARBA00022448"/>
    </source>
</evidence>
<feature type="transmembrane region" description="Helical" evidence="8">
    <location>
        <begin position="113"/>
        <end position="134"/>
    </location>
</feature>
<name>A0A4R5TNF6_9MICC</name>
<feature type="transmembrane region" description="Helical" evidence="8">
    <location>
        <begin position="171"/>
        <end position="191"/>
    </location>
</feature>
<comment type="subcellular location">
    <subcellularLocation>
        <location evidence="1">Cell membrane</location>
        <topology evidence="1">Multi-pass membrane protein</topology>
    </subcellularLocation>
</comment>
<gene>
    <name evidence="9" type="ORF">E2F48_16005</name>
</gene>
<proteinExistence type="inferred from homology"/>
<evidence type="ECO:0000256" key="4">
    <source>
        <dbReference type="ARBA" id="ARBA00022475"/>
    </source>
</evidence>
<comment type="caution">
    <text evidence="9">The sequence shown here is derived from an EMBL/GenBank/DDBJ whole genome shotgun (WGS) entry which is preliminary data.</text>
</comment>
<keyword evidence="10" id="KW-1185">Reference proteome</keyword>
<keyword evidence="7 8" id="KW-0472">Membrane</keyword>
<dbReference type="AlphaFoldDB" id="A0A4R5TNF6"/>
<evidence type="ECO:0000256" key="5">
    <source>
        <dbReference type="ARBA" id="ARBA00022692"/>
    </source>
</evidence>
<evidence type="ECO:0000256" key="2">
    <source>
        <dbReference type="ARBA" id="ARBA00010068"/>
    </source>
</evidence>
<evidence type="ECO:0000313" key="10">
    <source>
        <dbReference type="Proteomes" id="UP000295411"/>
    </source>
</evidence>
<feature type="transmembrane region" description="Helical" evidence="8">
    <location>
        <begin position="6"/>
        <end position="24"/>
    </location>
</feature>
<feature type="transmembrane region" description="Helical" evidence="8">
    <location>
        <begin position="31"/>
        <end position="49"/>
    </location>
</feature>
<dbReference type="Pfam" id="PF02293">
    <property type="entry name" value="AmiS_UreI"/>
    <property type="match status" value="1"/>
</dbReference>
<dbReference type="EMBL" id="SMTK01000006">
    <property type="protein sequence ID" value="TDK23494.1"/>
    <property type="molecule type" value="Genomic_DNA"/>
</dbReference>
<accession>A0A4R5TNF6</accession>
<sequence>MSSVGLLYVGAVLFINGLMLIGVVPGKSAAILNFFVGTMQVVFPTIILIQANNDLPTIFGAAGLYLFGFTYLYVGILQVTGVSGEGLGWFSLFVAACAVVIGALQFTLVGDPVFGVIWLTWAVLWFLFFLLLALGRESLTYATGWFTIFVAHITGTVPAFFLLVGRYETNAGLALLVTVAAVAALAAGLFLGRKGIPRGKRSEEGAAVSPA</sequence>
<dbReference type="InterPro" id="IPR038523">
    <property type="entry name" value="AmiSUreI_transpt_sf"/>
</dbReference>
<dbReference type="RefSeq" id="WP_133404961.1">
    <property type="nucleotide sequence ID" value="NZ_SMTK01000006.1"/>
</dbReference>
<dbReference type="Gene3D" id="1.25.40.600">
    <property type="match status" value="1"/>
</dbReference>
<feature type="transmembrane region" description="Helical" evidence="8">
    <location>
        <begin position="86"/>
        <end position="107"/>
    </location>
</feature>
<feature type="transmembrane region" description="Helical" evidence="8">
    <location>
        <begin position="146"/>
        <end position="165"/>
    </location>
</feature>
<keyword evidence="6 8" id="KW-1133">Transmembrane helix</keyword>
<organism evidence="9 10">
    <name type="scientific">Arthrobacter crusticola</name>
    <dbReference type="NCBI Taxonomy" id="2547960"/>
    <lineage>
        <taxon>Bacteria</taxon>
        <taxon>Bacillati</taxon>
        <taxon>Actinomycetota</taxon>
        <taxon>Actinomycetes</taxon>
        <taxon>Micrococcales</taxon>
        <taxon>Micrococcaceae</taxon>
        <taxon>Arthrobacter</taxon>
    </lineage>
</organism>
<evidence type="ECO:0000256" key="1">
    <source>
        <dbReference type="ARBA" id="ARBA00004651"/>
    </source>
</evidence>
<protein>
    <submittedName>
        <fullName evidence="9">Transporter</fullName>
    </submittedName>
</protein>
<reference evidence="9 10" key="1">
    <citation type="submission" date="2019-03" db="EMBL/GenBank/DDBJ databases">
        <title>Arthrobacter sp. nov., an bacterium isolated from biocrust in Mu Us Desert.</title>
        <authorList>
            <person name="Lixiong L."/>
        </authorList>
    </citation>
    <scope>NUCLEOTIDE SEQUENCE [LARGE SCALE GENOMIC DNA]</scope>
    <source>
        <strain evidence="9 10">SLN-3</strain>
    </source>
</reference>
<evidence type="ECO:0000256" key="8">
    <source>
        <dbReference type="SAM" id="Phobius"/>
    </source>
</evidence>
<evidence type="ECO:0000256" key="6">
    <source>
        <dbReference type="ARBA" id="ARBA00022989"/>
    </source>
</evidence>
<keyword evidence="4" id="KW-1003">Cell membrane</keyword>
<keyword evidence="5 8" id="KW-0812">Transmembrane</keyword>
<feature type="transmembrane region" description="Helical" evidence="8">
    <location>
        <begin position="55"/>
        <end position="74"/>
    </location>
</feature>
<keyword evidence="3" id="KW-0813">Transport</keyword>
<dbReference type="Proteomes" id="UP000295411">
    <property type="component" value="Unassembled WGS sequence"/>
</dbReference>
<dbReference type="GO" id="GO:0005886">
    <property type="term" value="C:plasma membrane"/>
    <property type="evidence" value="ECO:0007669"/>
    <property type="project" value="UniProtKB-SubCell"/>
</dbReference>
<evidence type="ECO:0000313" key="9">
    <source>
        <dbReference type="EMBL" id="TDK23494.1"/>
    </source>
</evidence>
<dbReference type="OrthoDB" id="6636366at2"/>